<dbReference type="Gene3D" id="3.30.70.270">
    <property type="match status" value="1"/>
</dbReference>
<dbReference type="AlphaFoldDB" id="A0A392RLU1"/>
<comment type="caution">
    <text evidence="2">The sequence shown here is derived from an EMBL/GenBank/DDBJ whole genome shotgun (WGS) entry which is preliminary data.</text>
</comment>
<dbReference type="EMBL" id="LXQA010242608">
    <property type="protein sequence ID" value="MCI37257.1"/>
    <property type="molecule type" value="Genomic_DNA"/>
</dbReference>
<feature type="non-terminal residue" evidence="2">
    <location>
        <position position="1"/>
    </location>
</feature>
<dbReference type="PANTHER" id="PTHR34072:SF52">
    <property type="entry name" value="RIBONUCLEASE H"/>
    <property type="match status" value="1"/>
</dbReference>
<evidence type="ECO:0000313" key="2">
    <source>
        <dbReference type="EMBL" id="MCI37257.1"/>
    </source>
</evidence>
<sequence>RFIEGFSKLALPLTQLTRKDQTFVWDENCEKSFQELKKRLTTAPVLTLPNAKETFVMYCDASKMGLGGVLMQKRKVVAYASRQLKTHKKNYPNHDLELAAVVFALKVW</sequence>
<dbReference type="PANTHER" id="PTHR34072">
    <property type="entry name" value="ENZYMATIC POLYPROTEIN-RELATED"/>
    <property type="match status" value="1"/>
</dbReference>
<keyword evidence="3" id="KW-1185">Reference proteome</keyword>
<feature type="domain" description="Reverse transcriptase/retrotransposon-derived protein RNase H-like" evidence="1">
    <location>
        <begin position="25"/>
        <end position="108"/>
    </location>
</feature>
<proteinExistence type="predicted"/>
<dbReference type="Gene3D" id="3.10.20.370">
    <property type="match status" value="1"/>
</dbReference>
<dbReference type="InterPro" id="IPR041577">
    <property type="entry name" value="RT_RNaseH_2"/>
</dbReference>
<dbReference type="InterPro" id="IPR043128">
    <property type="entry name" value="Rev_trsase/Diguanyl_cyclase"/>
</dbReference>
<evidence type="ECO:0000259" key="1">
    <source>
        <dbReference type="Pfam" id="PF17919"/>
    </source>
</evidence>
<dbReference type="SUPFAM" id="SSF56672">
    <property type="entry name" value="DNA/RNA polymerases"/>
    <property type="match status" value="1"/>
</dbReference>
<dbReference type="Proteomes" id="UP000265520">
    <property type="component" value="Unassembled WGS sequence"/>
</dbReference>
<protein>
    <submittedName>
        <fullName evidence="2">Retrotransposon protein</fullName>
    </submittedName>
</protein>
<dbReference type="FunFam" id="3.30.70.270:FF:000020">
    <property type="entry name" value="Transposon Tf2-6 polyprotein-like Protein"/>
    <property type="match status" value="1"/>
</dbReference>
<organism evidence="2 3">
    <name type="scientific">Trifolium medium</name>
    <dbReference type="NCBI Taxonomy" id="97028"/>
    <lineage>
        <taxon>Eukaryota</taxon>
        <taxon>Viridiplantae</taxon>
        <taxon>Streptophyta</taxon>
        <taxon>Embryophyta</taxon>
        <taxon>Tracheophyta</taxon>
        <taxon>Spermatophyta</taxon>
        <taxon>Magnoliopsida</taxon>
        <taxon>eudicotyledons</taxon>
        <taxon>Gunneridae</taxon>
        <taxon>Pentapetalae</taxon>
        <taxon>rosids</taxon>
        <taxon>fabids</taxon>
        <taxon>Fabales</taxon>
        <taxon>Fabaceae</taxon>
        <taxon>Papilionoideae</taxon>
        <taxon>50 kb inversion clade</taxon>
        <taxon>NPAAA clade</taxon>
        <taxon>Hologalegina</taxon>
        <taxon>IRL clade</taxon>
        <taxon>Trifolieae</taxon>
        <taxon>Trifolium</taxon>
    </lineage>
</organism>
<evidence type="ECO:0000313" key="3">
    <source>
        <dbReference type="Proteomes" id="UP000265520"/>
    </source>
</evidence>
<reference evidence="2 3" key="1">
    <citation type="journal article" date="2018" name="Front. Plant Sci.">
        <title>Red Clover (Trifolium pratense) and Zigzag Clover (T. medium) - A Picture of Genomic Similarities and Differences.</title>
        <authorList>
            <person name="Dluhosova J."/>
            <person name="Istvanek J."/>
            <person name="Nedelnik J."/>
            <person name="Repkova J."/>
        </authorList>
    </citation>
    <scope>NUCLEOTIDE SEQUENCE [LARGE SCALE GENOMIC DNA]</scope>
    <source>
        <strain evidence="3">cv. 10/8</strain>
        <tissue evidence="2">Leaf</tissue>
    </source>
</reference>
<name>A0A392RLU1_9FABA</name>
<dbReference type="Pfam" id="PF17919">
    <property type="entry name" value="RT_RNaseH_2"/>
    <property type="match status" value="1"/>
</dbReference>
<accession>A0A392RLU1</accession>
<dbReference type="InterPro" id="IPR043502">
    <property type="entry name" value="DNA/RNA_pol_sf"/>
</dbReference>